<keyword evidence="2" id="KW-1133">Transmembrane helix</keyword>
<dbReference type="SUPFAM" id="SSF55073">
    <property type="entry name" value="Nucleotide cyclase"/>
    <property type="match status" value="1"/>
</dbReference>
<evidence type="ECO:0000259" key="3">
    <source>
        <dbReference type="Pfam" id="PF00990"/>
    </source>
</evidence>
<name>A0A1S8N1M9_CLOSA</name>
<proteinExistence type="predicted"/>
<protein>
    <submittedName>
        <fullName evidence="4">Response regulator PleD</fullName>
    </submittedName>
</protein>
<feature type="transmembrane region" description="Helical" evidence="2">
    <location>
        <begin position="122"/>
        <end position="143"/>
    </location>
</feature>
<keyword evidence="2" id="KW-0472">Membrane</keyword>
<evidence type="ECO:0000313" key="5">
    <source>
        <dbReference type="Proteomes" id="UP000191154"/>
    </source>
</evidence>
<evidence type="ECO:0000256" key="2">
    <source>
        <dbReference type="SAM" id="Phobius"/>
    </source>
</evidence>
<gene>
    <name evidence="4" type="ORF">CLOSAC_29780</name>
</gene>
<feature type="domain" description="GGDEF" evidence="3">
    <location>
        <begin position="161"/>
        <end position="308"/>
    </location>
</feature>
<reference evidence="4 5" key="1">
    <citation type="submission" date="2016-05" db="EMBL/GenBank/DDBJ databases">
        <title>Microbial solvent formation.</title>
        <authorList>
            <person name="Poehlein A."/>
            <person name="Montoya Solano J.D."/>
            <person name="Flitsch S."/>
            <person name="Krabben P."/>
            <person name="Duerre P."/>
            <person name="Daniel R."/>
        </authorList>
    </citation>
    <scope>NUCLEOTIDE SEQUENCE [LARGE SCALE GENOMIC DNA]</scope>
    <source>
        <strain evidence="4 5">L1-8</strain>
    </source>
</reference>
<comment type="caution">
    <text evidence="4">The sequence shown here is derived from an EMBL/GenBank/DDBJ whole genome shotgun (WGS) entry which is preliminary data.</text>
</comment>
<keyword evidence="2" id="KW-0812">Transmembrane</keyword>
<feature type="coiled-coil region" evidence="1">
    <location>
        <begin position="135"/>
        <end position="165"/>
    </location>
</feature>
<dbReference type="InterPro" id="IPR029787">
    <property type="entry name" value="Nucleotide_cyclase"/>
</dbReference>
<evidence type="ECO:0000256" key="1">
    <source>
        <dbReference type="SAM" id="Coils"/>
    </source>
</evidence>
<dbReference type="EMBL" id="LZYZ01000006">
    <property type="protein sequence ID" value="OOM10357.1"/>
    <property type="molecule type" value="Genomic_DNA"/>
</dbReference>
<feature type="transmembrane region" description="Helical" evidence="2">
    <location>
        <begin position="75"/>
        <end position="102"/>
    </location>
</feature>
<keyword evidence="1" id="KW-0175">Coiled coil</keyword>
<dbReference type="Gene3D" id="3.30.70.270">
    <property type="match status" value="1"/>
</dbReference>
<dbReference type="Pfam" id="PF00990">
    <property type="entry name" value="GGDEF"/>
    <property type="match status" value="1"/>
</dbReference>
<sequence>MYGISVNYRISLNYSLDIYKHACLIGGNEEVESNNIRKKVDILITLLITYFFALCLSSKVLGIDNSFENYIMLELVMIIALVSYYSNITLALIVTLVTDFVYMSYKLYLNFINNLNIDIQSYYWIILLPITAILVSLVSHNIVMLQKENENLTNENSKLVMIDEETNIRNERALLFELPIYMKISTRHKIPLTLFIVKIKFAEKLRNIIGKKQYKALLIQSSEVLEKTLREEDIKYILDYRKFAILTITGEDGARVIKDRFKENISKFDFTKESYYKNVKLEVQIGSHTFDNSLNDPLEFIKLAEKELEYDIQE</sequence>
<dbReference type="Proteomes" id="UP000191154">
    <property type="component" value="Unassembled WGS sequence"/>
</dbReference>
<dbReference type="STRING" id="169679.CSACC_21020"/>
<dbReference type="AlphaFoldDB" id="A0A1S8N1M9"/>
<evidence type="ECO:0000313" key="4">
    <source>
        <dbReference type="EMBL" id="OOM10357.1"/>
    </source>
</evidence>
<organism evidence="4 5">
    <name type="scientific">Clostridium saccharobutylicum</name>
    <dbReference type="NCBI Taxonomy" id="169679"/>
    <lineage>
        <taxon>Bacteria</taxon>
        <taxon>Bacillati</taxon>
        <taxon>Bacillota</taxon>
        <taxon>Clostridia</taxon>
        <taxon>Eubacteriales</taxon>
        <taxon>Clostridiaceae</taxon>
        <taxon>Clostridium</taxon>
    </lineage>
</organism>
<feature type="transmembrane region" description="Helical" evidence="2">
    <location>
        <begin position="42"/>
        <end position="63"/>
    </location>
</feature>
<dbReference type="InterPro" id="IPR043128">
    <property type="entry name" value="Rev_trsase/Diguanyl_cyclase"/>
</dbReference>
<dbReference type="InterPro" id="IPR000160">
    <property type="entry name" value="GGDEF_dom"/>
</dbReference>
<accession>A0A1S8N1M9</accession>